<evidence type="ECO:0000313" key="3">
    <source>
        <dbReference type="Proteomes" id="UP000216345"/>
    </source>
</evidence>
<reference evidence="2 3" key="1">
    <citation type="submission" date="2017-07" db="EMBL/GenBank/DDBJ databases">
        <title>Phylogenetic study on the rhizospheric bacterium Ochrobactrum sp. A44.</title>
        <authorList>
            <person name="Krzyzanowska D.M."/>
            <person name="Ossowicki A."/>
            <person name="Rajewska M."/>
            <person name="Maciag T."/>
            <person name="Kaczynski Z."/>
            <person name="Czerwicka M."/>
            <person name="Jafra S."/>
        </authorList>
    </citation>
    <scope>NUCLEOTIDE SEQUENCE [LARGE SCALE GENOMIC DNA]</scope>
    <source>
        <strain evidence="2 3">PR17</strain>
    </source>
</reference>
<dbReference type="EMBL" id="NNRK01000026">
    <property type="protein sequence ID" value="OYR14091.1"/>
    <property type="molecule type" value="Genomic_DNA"/>
</dbReference>
<feature type="region of interest" description="Disordered" evidence="1">
    <location>
        <begin position="15"/>
        <end position="61"/>
    </location>
</feature>
<sequence length="61" mass="6756">MQVWNLPLKSKKVSIMAKGQVRSNREVRKPKKDKSAAAETSSNSVAGRFPTPNKDTAKTKK</sequence>
<comment type="caution">
    <text evidence="2">The sequence shown here is derived from an EMBL/GenBank/DDBJ whole genome shotgun (WGS) entry which is preliminary data.</text>
</comment>
<organism evidence="2 3">
    <name type="scientific">Brucella rhizosphaerae</name>
    <dbReference type="NCBI Taxonomy" id="571254"/>
    <lineage>
        <taxon>Bacteria</taxon>
        <taxon>Pseudomonadati</taxon>
        <taxon>Pseudomonadota</taxon>
        <taxon>Alphaproteobacteria</taxon>
        <taxon>Hyphomicrobiales</taxon>
        <taxon>Brucellaceae</taxon>
        <taxon>Brucella/Ochrobactrum group</taxon>
        <taxon>Brucella</taxon>
    </lineage>
</organism>
<keyword evidence="3" id="KW-1185">Reference proteome</keyword>
<dbReference type="Proteomes" id="UP000216345">
    <property type="component" value="Unassembled WGS sequence"/>
</dbReference>
<evidence type="ECO:0000313" key="2">
    <source>
        <dbReference type="EMBL" id="OYR14091.1"/>
    </source>
</evidence>
<dbReference type="AlphaFoldDB" id="A0A256FI32"/>
<proteinExistence type="predicted"/>
<accession>A0A256FI32</accession>
<name>A0A256FI32_9HYPH</name>
<evidence type="ECO:0000256" key="1">
    <source>
        <dbReference type="SAM" id="MobiDB-lite"/>
    </source>
</evidence>
<gene>
    <name evidence="2" type="ORF">CEV32_0086</name>
</gene>
<protein>
    <submittedName>
        <fullName evidence="2">Uncharacterized protein</fullName>
    </submittedName>
</protein>